<keyword evidence="17" id="KW-0472">Membrane</keyword>
<dbReference type="PROSITE" id="PS50113">
    <property type="entry name" value="PAC"/>
    <property type="match status" value="1"/>
</dbReference>
<feature type="domain" description="PAC" evidence="19">
    <location>
        <begin position="440"/>
        <end position="493"/>
    </location>
</feature>
<dbReference type="EMBL" id="MLCO01000140">
    <property type="protein sequence ID" value="ONG52442.1"/>
    <property type="molecule type" value="Genomic_DNA"/>
</dbReference>
<dbReference type="InterPro" id="IPR001610">
    <property type="entry name" value="PAC"/>
</dbReference>
<keyword evidence="14" id="KW-0843">Virulence</keyword>
<dbReference type="InterPro" id="IPR035965">
    <property type="entry name" value="PAS-like_dom_sf"/>
</dbReference>
<keyword evidence="15" id="KW-0675">Receptor</keyword>
<name>A0A1V2H3B5_9PROT</name>
<dbReference type="InterPro" id="IPR036890">
    <property type="entry name" value="HATPase_C_sf"/>
</dbReference>
<evidence type="ECO:0000256" key="15">
    <source>
        <dbReference type="ARBA" id="ARBA00023170"/>
    </source>
</evidence>
<reference evidence="20 21" key="1">
    <citation type="submission" date="2016-10" db="EMBL/GenBank/DDBJ databases">
        <title>Draft Genome sequence of Roseomonas sp. strain M3.</title>
        <authorList>
            <person name="Subhash Y."/>
            <person name="Lee S."/>
        </authorList>
    </citation>
    <scope>NUCLEOTIDE SEQUENCE [LARGE SCALE GENOMIC DNA]</scope>
    <source>
        <strain evidence="20 21">M3</strain>
    </source>
</reference>
<dbReference type="CDD" id="cd18773">
    <property type="entry name" value="PDC1_HK_sensor"/>
    <property type="match status" value="1"/>
</dbReference>
<keyword evidence="5" id="KW-0716">Sensory transduction</keyword>
<keyword evidence="4" id="KW-0597">Phosphoprotein</keyword>
<keyword evidence="13" id="KW-0157">Chromophore</keyword>
<keyword evidence="10" id="KW-0547">Nucleotide-binding</keyword>
<dbReference type="SUPFAM" id="SSF55874">
    <property type="entry name" value="ATPase domain of HSP90 chaperone/DNA topoisomerase II/histidine kinase"/>
    <property type="match status" value="1"/>
</dbReference>
<evidence type="ECO:0000256" key="2">
    <source>
        <dbReference type="ARBA" id="ARBA00012438"/>
    </source>
</evidence>
<dbReference type="PANTHER" id="PTHR41523">
    <property type="entry name" value="TWO-COMPONENT SYSTEM SENSOR PROTEIN"/>
    <property type="match status" value="1"/>
</dbReference>
<evidence type="ECO:0000259" key="18">
    <source>
        <dbReference type="PROSITE" id="PS50112"/>
    </source>
</evidence>
<feature type="region of interest" description="Disordered" evidence="16">
    <location>
        <begin position="610"/>
        <end position="629"/>
    </location>
</feature>
<dbReference type="EC" id="2.7.13.3" evidence="2"/>
<sequence>MAAPRGWRRWLRPATAWLPARRPAGRLRRLNRPSQLPMRLLFWAVILLPGTILALQSWQAWEQSWAEASVEMERSAAAAAEYARRVLDGHRLLAQRANDLLIGLSDDTIRQEEAAISSQLAQLVEESGGERMVSISAFDDEGEPLVSGSMLGLPRDGRYATRDYNRLLRAAAPPRALISGPYEGRIGGTRFFAVSMRREHSGNAQPAGAYDGVINVTIRIPEASAALQRLLKNPADQLALRRRDGAALAQTAADDGSWAAAQRLLQPALQAGAREGELRRPWSREAGQSVVVFHAVEGWDVYAVATRPRAEIIADWLATVGGLLMFGLPSMLALLALVLVVRRGQGLMLTHNVGLEQRVAERTAALASSEERLRLAQEASGVGVWEQELGPGGRAIWSAEQYRLLGLDPEAGPVGARALLRMIEPADRWAVLRALRGRTPQAHLRLKRANDGALRWLSVSGVRVPAGAGRPPRLIGIAADITERHANAEALRDAEMRYRALFEVSPFAVFILDPQTDAILDVNARACSDYGYSREEFRRLALQDIDARDAEEPRGPMAAAIVSSAAAAAAGVAPLPRVGPVPGALPETPLPGQGPFGLPGAGIATTLAAAAPPAADGPAAARPRGPREVQEYETRYRTRGGGLRDVLVRVQGVHLRGHNVSYAAHMDITARKRAEEERLLLAREVDHRAKNVLTLVQAALRLTPKEDAAAYTSAVEGRVMALARAHTLLAEAYWTGAELRALLEGELTAFLAPLDGQDMPQVTLEGPPVMLPPAAAQGVSMVLHELATNATKHGALSRPGGRVTVGWSLLEPAGRLALRWSEAGGPPVEGPPQRQGFGSRMVEATIRRQLGGMVRRQWRREGLDCELELPLRQPDRRDAA</sequence>
<keyword evidence="7" id="KW-0288">FMN</keyword>
<evidence type="ECO:0000256" key="9">
    <source>
        <dbReference type="ARBA" id="ARBA00022737"/>
    </source>
</evidence>
<dbReference type="Gene3D" id="3.30.565.10">
    <property type="entry name" value="Histidine kinase-like ATPase, C-terminal domain"/>
    <property type="match status" value="1"/>
</dbReference>
<dbReference type="SUPFAM" id="SSF55785">
    <property type="entry name" value="PYP-like sensor domain (PAS domain)"/>
    <property type="match status" value="2"/>
</dbReference>
<dbReference type="Pfam" id="PF13188">
    <property type="entry name" value="PAS_8"/>
    <property type="match status" value="1"/>
</dbReference>
<dbReference type="GO" id="GO:0009881">
    <property type="term" value="F:photoreceptor activity"/>
    <property type="evidence" value="ECO:0007669"/>
    <property type="project" value="UniProtKB-KW"/>
</dbReference>
<feature type="domain" description="PAS" evidence="18">
    <location>
        <begin position="494"/>
        <end position="537"/>
    </location>
</feature>
<dbReference type="PANTHER" id="PTHR41523:SF8">
    <property type="entry name" value="ETHYLENE RESPONSE SENSOR PROTEIN"/>
    <property type="match status" value="1"/>
</dbReference>
<evidence type="ECO:0000256" key="5">
    <source>
        <dbReference type="ARBA" id="ARBA00022606"/>
    </source>
</evidence>
<evidence type="ECO:0000256" key="10">
    <source>
        <dbReference type="ARBA" id="ARBA00022741"/>
    </source>
</evidence>
<dbReference type="OrthoDB" id="7244034at2"/>
<evidence type="ECO:0000256" key="1">
    <source>
        <dbReference type="ARBA" id="ARBA00000085"/>
    </source>
</evidence>
<evidence type="ECO:0000256" key="7">
    <source>
        <dbReference type="ARBA" id="ARBA00022643"/>
    </source>
</evidence>
<evidence type="ECO:0000256" key="16">
    <source>
        <dbReference type="SAM" id="MobiDB-lite"/>
    </source>
</evidence>
<keyword evidence="17" id="KW-1133">Transmembrane helix</keyword>
<evidence type="ECO:0000256" key="11">
    <source>
        <dbReference type="ARBA" id="ARBA00022777"/>
    </source>
</evidence>
<keyword evidence="21" id="KW-1185">Reference proteome</keyword>
<evidence type="ECO:0000256" key="3">
    <source>
        <dbReference type="ARBA" id="ARBA00022543"/>
    </source>
</evidence>
<evidence type="ECO:0000256" key="6">
    <source>
        <dbReference type="ARBA" id="ARBA00022630"/>
    </source>
</evidence>
<dbReference type="SMART" id="SM00911">
    <property type="entry name" value="HWE_HK"/>
    <property type="match status" value="1"/>
</dbReference>
<comment type="caution">
    <text evidence="20">The sequence shown here is derived from an EMBL/GenBank/DDBJ whole genome shotgun (WGS) entry which is preliminary data.</text>
</comment>
<dbReference type="GO" id="GO:0004673">
    <property type="term" value="F:protein histidine kinase activity"/>
    <property type="evidence" value="ECO:0007669"/>
    <property type="project" value="UniProtKB-EC"/>
</dbReference>
<proteinExistence type="predicted"/>
<dbReference type="NCBIfam" id="TIGR00229">
    <property type="entry name" value="sensory_box"/>
    <property type="match status" value="1"/>
</dbReference>
<keyword evidence="11" id="KW-0418">Kinase</keyword>
<keyword evidence="9" id="KW-0677">Repeat</keyword>
<keyword evidence="12" id="KW-0067">ATP-binding</keyword>
<accession>A0A1V2H3B5</accession>
<evidence type="ECO:0000256" key="4">
    <source>
        <dbReference type="ARBA" id="ARBA00022553"/>
    </source>
</evidence>
<keyword evidence="17" id="KW-0812">Transmembrane</keyword>
<evidence type="ECO:0000256" key="17">
    <source>
        <dbReference type="SAM" id="Phobius"/>
    </source>
</evidence>
<dbReference type="GO" id="GO:0005524">
    <property type="term" value="F:ATP binding"/>
    <property type="evidence" value="ECO:0007669"/>
    <property type="project" value="UniProtKB-KW"/>
</dbReference>
<evidence type="ECO:0000256" key="8">
    <source>
        <dbReference type="ARBA" id="ARBA00022679"/>
    </source>
</evidence>
<dbReference type="PROSITE" id="PS50112">
    <property type="entry name" value="PAS"/>
    <property type="match status" value="1"/>
</dbReference>
<dbReference type="Gene3D" id="3.30.450.20">
    <property type="entry name" value="PAS domain"/>
    <property type="match status" value="3"/>
</dbReference>
<dbReference type="InterPro" id="IPR011102">
    <property type="entry name" value="Sig_transdc_His_kinase_HWE"/>
</dbReference>
<evidence type="ECO:0000259" key="19">
    <source>
        <dbReference type="PROSITE" id="PS50113"/>
    </source>
</evidence>
<dbReference type="Proteomes" id="UP000188879">
    <property type="component" value="Unassembled WGS sequence"/>
</dbReference>
<keyword evidence="3" id="KW-0600">Photoreceptor protein</keyword>
<feature type="compositionally biased region" description="Low complexity" evidence="16">
    <location>
        <begin position="610"/>
        <end position="623"/>
    </location>
</feature>
<evidence type="ECO:0000256" key="12">
    <source>
        <dbReference type="ARBA" id="ARBA00022840"/>
    </source>
</evidence>
<protein>
    <recommendedName>
        <fullName evidence="2">histidine kinase</fullName>
        <ecNumber evidence="2">2.7.13.3</ecNumber>
    </recommendedName>
</protein>
<dbReference type="InterPro" id="IPR000014">
    <property type="entry name" value="PAS"/>
</dbReference>
<comment type="catalytic activity">
    <reaction evidence="1">
        <text>ATP + protein L-histidine = ADP + protein N-phospho-L-histidine.</text>
        <dbReference type="EC" id="2.7.13.3"/>
    </reaction>
</comment>
<organism evidence="20 21">
    <name type="scientific">Teichococcus deserti</name>
    <dbReference type="NCBI Taxonomy" id="1817963"/>
    <lineage>
        <taxon>Bacteria</taxon>
        <taxon>Pseudomonadati</taxon>
        <taxon>Pseudomonadota</taxon>
        <taxon>Alphaproteobacteria</taxon>
        <taxon>Acetobacterales</taxon>
        <taxon>Roseomonadaceae</taxon>
        <taxon>Roseomonas</taxon>
    </lineage>
</organism>
<keyword evidence="8" id="KW-0808">Transferase</keyword>
<gene>
    <name evidence="20" type="ORF">BKE38_14445</name>
</gene>
<dbReference type="Pfam" id="PF07536">
    <property type="entry name" value="HWE_HK"/>
    <property type="match status" value="1"/>
</dbReference>
<evidence type="ECO:0000256" key="13">
    <source>
        <dbReference type="ARBA" id="ARBA00022991"/>
    </source>
</evidence>
<dbReference type="InterPro" id="IPR000700">
    <property type="entry name" value="PAS-assoc_C"/>
</dbReference>
<evidence type="ECO:0000313" key="20">
    <source>
        <dbReference type="EMBL" id="ONG52442.1"/>
    </source>
</evidence>
<dbReference type="AlphaFoldDB" id="A0A1V2H3B5"/>
<dbReference type="SMART" id="SM00086">
    <property type="entry name" value="PAC"/>
    <property type="match status" value="2"/>
</dbReference>
<dbReference type="Gene3D" id="2.10.70.100">
    <property type="match status" value="1"/>
</dbReference>
<evidence type="ECO:0000313" key="21">
    <source>
        <dbReference type="Proteomes" id="UP000188879"/>
    </source>
</evidence>
<feature type="transmembrane region" description="Helical" evidence="17">
    <location>
        <begin position="316"/>
        <end position="341"/>
    </location>
</feature>
<keyword evidence="6" id="KW-0285">Flavoprotein</keyword>
<evidence type="ECO:0000256" key="14">
    <source>
        <dbReference type="ARBA" id="ARBA00023026"/>
    </source>
</evidence>